<dbReference type="EMBL" id="LOHG01000011">
    <property type="protein sequence ID" value="MCI8211497.1"/>
    <property type="molecule type" value="Genomic_DNA"/>
</dbReference>
<dbReference type="InterPro" id="IPR003737">
    <property type="entry name" value="GlcNAc_PI_deacetylase-related"/>
</dbReference>
<organism evidence="1 2">
    <name type="scientific">Pseudomonas maioricensis</name>
    <dbReference type="NCBI Taxonomy" id="1766623"/>
    <lineage>
        <taxon>Bacteria</taxon>
        <taxon>Pseudomonadati</taxon>
        <taxon>Pseudomonadota</taxon>
        <taxon>Gammaproteobacteria</taxon>
        <taxon>Pseudomonadales</taxon>
        <taxon>Pseudomonadaceae</taxon>
        <taxon>Pseudomonas</taxon>
    </lineage>
</organism>
<comment type="caution">
    <text evidence="1">The sequence shown here is derived from an EMBL/GenBank/DDBJ whole genome shotgun (WGS) entry which is preliminary data.</text>
</comment>
<keyword evidence="2" id="KW-1185">Reference proteome</keyword>
<dbReference type="PANTHER" id="PTHR12993:SF29">
    <property type="entry name" value="BLR3841 PROTEIN"/>
    <property type="match status" value="1"/>
</dbReference>
<proteinExistence type="predicted"/>
<dbReference type="InterPro" id="IPR024078">
    <property type="entry name" value="LmbE-like_dom_sf"/>
</dbReference>
<name>A0ABS9ZM13_9PSED</name>
<dbReference type="PANTHER" id="PTHR12993">
    <property type="entry name" value="N-ACETYLGLUCOSAMINYL-PHOSPHATIDYLINOSITOL DE-N-ACETYLASE-RELATED"/>
    <property type="match status" value="1"/>
</dbReference>
<evidence type="ECO:0000313" key="2">
    <source>
        <dbReference type="Proteomes" id="UP001320513"/>
    </source>
</evidence>
<sequence>MSKDNPIVGRGTSLQAWNGSKKLAGLPLISAGELVPVNSRAVIIAPHPDDEVLGCGGLMHQLAQLGRPLKLISVTDGSASHPGSATWPAERLSVVRPQESAEALRRLDLPMHSLKWIRGGFADTTVAQQEDQLTAFIARYLQPTDVVFTTWANDGHADHEAVGRASARAAHSVGARLHEVPVWAWHWASPEDDRLPWERAHKIPLDPQTIARKRHAAHAFASQLEGDPHIGLEPVLAADVLERLMQPFEVVFL</sequence>
<dbReference type="SUPFAM" id="SSF102588">
    <property type="entry name" value="LmbE-like"/>
    <property type="match status" value="1"/>
</dbReference>
<dbReference type="Pfam" id="PF02585">
    <property type="entry name" value="PIG-L"/>
    <property type="match status" value="1"/>
</dbReference>
<dbReference type="RefSeq" id="WP_243247620.1">
    <property type="nucleotide sequence ID" value="NZ_LOHG01000011.1"/>
</dbReference>
<evidence type="ECO:0000313" key="1">
    <source>
        <dbReference type="EMBL" id="MCI8211497.1"/>
    </source>
</evidence>
<accession>A0ABS9ZM13</accession>
<dbReference type="Gene3D" id="3.40.50.10320">
    <property type="entry name" value="LmbE-like"/>
    <property type="match status" value="1"/>
</dbReference>
<protein>
    <submittedName>
        <fullName evidence="1">Acetylglucosaminylphosphatidylinositol deacetylase</fullName>
    </submittedName>
</protein>
<gene>
    <name evidence="1" type="ORF">AUC61_18365</name>
</gene>
<dbReference type="Proteomes" id="UP001320513">
    <property type="component" value="Unassembled WGS sequence"/>
</dbReference>
<reference evidence="1 2" key="1">
    <citation type="submission" date="2015-12" db="EMBL/GenBank/DDBJ databases">
        <title>Phylogenomics in the description of a new species in the Pseudomonas syringae group.</title>
        <authorList>
            <person name="Busquets A."/>
            <person name="Gomila M."/>
            <person name="Beiki F."/>
            <person name="Rahimian H."/>
            <person name="Mulet M."/>
            <person name="Sanchez D."/>
            <person name="Garcia-Valdes E."/>
            <person name="Lalucat J."/>
        </authorList>
    </citation>
    <scope>NUCLEOTIDE SEQUENCE [LARGE SCALE GENOMIC DNA]</scope>
    <source>
        <strain evidence="1 2">S25</strain>
    </source>
</reference>